<dbReference type="CDD" id="cd00433">
    <property type="entry name" value="Peptidase_M17"/>
    <property type="match status" value="1"/>
</dbReference>
<dbReference type="PANTHER" id="PTHR11963:SF48">
    <property type="entry name" value="DIPEPTIDASE B, ISOFORM A"/>
    <property type="match status" value="1"/>
</dbReference>
<keyword evidence="2" id="KW-0031">Aminopeptidase</keyword>
<keyword evidence="8" id="KW-1185">Reference proteome</keyword>
<dbReference type="InterPro" id="IPR041417">
    <property type="entry name" value="NPEPL1_N"/>
</dbReference>
<comment type="similarity">
    <text evidence="1">Belongs to the peptidase M17 family.</text>
</comment>
<dbReference type="GO" id="GO:0006508">
    <property type="term" value="P:proteolysis"/>
    <property type="evidence" value="ECO:0007669"/>
    <property type="project" value="UniProtKB-KW"/>
</dbReference>
<dbReference type="Gene3D" id="3.40.50.10590">
    <property type="entry name" value="Zn-dependent exopeptidases"/>
    <property type="match status" value="1"/>
</dbReference>
<accession>A0A448ZEY2</accession>
<feature type="domain" description="Probable aminopeptidase NPEPL1 N-terminal" evidence="6">
    <location>
        <begin position="46"/>
        <end position="167"/>
    </location>
</feature>
<proteinExistence type="inferred from homology"/>
<name>A0A448ZEY2_9STRA</name>
<dbReference type="EMBL" id="CAACVS010000291">
    <property type="protein sequence ID" value="VEU40566.1"/>
    <property type="molecule type" value="Genomic_DNA"/>
</dbReference>
<evidence type="ECO:0000313" key="7">
    <source>
        <dbReference type="EMBL" id="VEU40566.1"/>
    </source>
</evidence>
<evidence type="ECO:0000259" key="5">
    <source>
        <dbReference type="Pfam" id="PF00883"/>
    </source>
</evidence>
<keyword evidence="3" id="KW-0645">Protease</keyword>
<dbReference type="Pfam" id="PF00883">
    <property type="entry name" value="Peptidase_M17"/>
    <property type="match status" value="1"/>
</dbReference>
<evidence type="ECO:0000256" key="3">
    <source>
        <dbReference type="ARBA" id="ARBA00022670"/>
    </source>
</evidence>
<dbReference type="Pfam" id="PF18295">
    <property type="entry name" value="Pdase_M17_N2"/>
    <property type="match status" value="1"/>
</dbReference>
<dbReference type="AlphaFoldDB" id="A0A448ZEY2"/>
<evidence type="ECO:0000256" key="2">
    <source>
        <dbReference type="ARBA" id="ARBA00022438"/>
    </source>
</evidence>
<dbReference type="PRINTS" id="PR00481">
    <property type="entry name" value="LAMNOPPTDASE"/>
</dbReference>
<dbReference type="OrthoDB" id="412814at2759"/>
<reference evidence="7 8" key="1">
    <citation type="submission" date="2019-01" db="EMBL/GenBank/DDBJ databases">
        <authorList>
            <person name="Ferrante I. M."/>
        </authorList>
    </citation>
    <scope>NUCLEOTIDE SEQUENCE [LARGE SCALE GENOMIC DNA]</scope>
    <source>
        <strain evidence="7 8">B856</strain>
    </source>
</reference>
<evidence type="ECO:0000256" key="1">
    <source>
        <dbReference type="ARBA" id="ARBA00009528"/>
    </source>
</evidence>
<dbReference type="Gene3D" id="3.40.630.10">
    <property type="entry name" value="Zn peptidases"/>
    <property type="match status" value="1"/>
</dbReference>
<dbReference type="InterPro" id="IPR011356">
    <property type="entry name" value="Leucine_aapep/pepB"/>
</dbReference>
<gene>
    <name evidence="7" type="ORF">PSNMU_V1.4_AUG-EV-PASAV3_0074670</name>
</gene>
<dbReference type="InterPro" id="IPR000819">
    <property type="entry name" value="Peptidase_M17_C"/>
</dbReference>
<protein>
    <recommendedName>
        <fullName evidence="9">Cytosol aminopeptidase domain-containing protein</fullName>
    </recommendedName>
</protein>
<dbReference type="Proteomes" id="UP000291116">
    <property type="component" value="Unassembled WGS sequence"/>
</dbReference>
<feature type="domain" description="Cytosol aminopeptidase" evidence="5">
    <location>
        <begin position="204"/>
        <end position="505"/>
    </location>
</feature>
<evidence type="ECO:0000259" key="6">
    <source>
        <dbReference type="Pfam" id="PF18295"/>
    </source>
</evidence>
<evidence type="ECO:0008006" key="9">
    <source>
        <dbReference type="Google" id="ProtNLM"/>
    </source>
</evidence>
<dbReference type="GO" id="GO:0070006">
    <property type="term" value="F:metalloaminopeptidase activity"/>
    <property type="evidence" value="ECO:0007669"/>
    <property type="project" value="InterPro"/>
</dbReference>
<evidence type="ECO:0000313" key="8">
    <source>
        <dbReference type="Proteomes" id="UP000291116"/>
    </source>
</evidence>
<dbReference type="PANTHER" id="PTHR11963">
    <property type="entry name" value="LEUCINE AMINOPEPTIDASE-RELATED"/>
    <property type="match status" value="1"/>
</dbReference>
<dbReference type="GO" id="GO:0005737">
    <property type="term" value="C:cytoplasm"/>
    <property type="evidence" value="ECO:0007669"/>
    <property type="project" value="InterPro"/>
</dbReference>
<organism evidence="7 8">
    <name type="scientific">Pseudo-nitzschia multistriata</name>
    <dbReference type="NCBI Taxonomy" id="183589"/>
    <lineage>
        <taxon>Eukaryota</taxon>
        <taxon>Sar</taxon>
        <taxon>Stramenopiles</taxon>
        <taxon>Ochrophyta</taxon>
        <taxon>Bacillariophyta</taxon>
        <taxon>Bacillariophyceae</taxon>
        <taxon>Bacillariophycidae</taxon>
        <taxon>Bacillariales</taxon>
        <taxon>Bacillariaceae</taxon>
        <taxon>Pseudo-nitzschia</taxon>
    </lineage>
</organism>
<evidence type="ECO:0000256" key="4">
    <source>
        <dbReference type="ARBA" id="ARBA00022801"/>
    </source>
</evidence>
<dbReference type="SUPFAM" id="SSF53187">
    <property type="entry name" value="Zn-dependent exopeptidases"/>
    <property type="match status" value="1"/>
</dbReference>
<keyword evidence="4" id="KW-0378">Hydrolase</keyword>
<sequence>MIMRGLCTALSASPMSMAMGSALSANPVSLSFGSNLENAENYNSTMIIGKPNSLKKILPDLLEPIGLKNLDSPIYDAMLEGIDSDKGGESTTMIKLDTDAVVHKVILGALPSKVSRHNHPMSVHSLTKLAGSAKGNSRVVILTDDFAIGPLASSVAKAFPLFSLKSNKPAERKVDVAFCKSDGTFVDNSEQLKAAQTVASGVQLAARLVDSHPELLTTTQFAEEVESLAKMNPKISFKQLVGDELKSYGGLYGVGKAAVCPPRLVLLEYDGGGDETVALVGKGIVYDTGGLSLKPKVGMCGMKHDMGGAAGLVGGFFSAAELGVKKKVHCILCLAENAIGPTAFRNDDILSMYSGKTVEVNNCDAEGRLVLGDGVAHATKHIENLDLVVDMATLTGAQLVATGKKHAGILSNDEDVEKRAMKCGMHSGDLCFPLLYAPELLMDEFKSEVADMKNSVKDRSNAQTSCAGHFIESHLDESYEGGWLHVDMAGPGTKGERATGYGVGLVLSLLDAPGF</sequence>
<dbReference type="GO" id="GO:0030145">
    <property type="term" value="F:manganese ion binding"/>
    <property type="evidence" value="ECO:0007669"/>
    <property type="project" value="InterPro"/>
</dbReference>